<keyword evidence="8" id="KW-0249">Electron transport</keyword>
<dbReference type="RefSeq" id="WP_131159987.1">
    <property type="nucleotide sequence ID" value="NZ_BDMD01000037.1"/>
</dbReference>
<evidence type="ECO:0000256" key="7">
    <source>
        <dbReference type="ARBA" id="ARBA00022827"/>
    </source>
</evidence>
<dbReference type="Gene3D" id="3.50.50.60">
    <property type="entry name" value="FAD/NAD(P)-binding domain"/>
    <property type="match status" value="1"/>
</dbReference>
<feature type="domain" description="Fumarate reductase/succinate dehydrogenase flavoprotein-like C-terminal" evidence="13">
    <location>
        <begin position="457"/>
        <end position="583"/>
    </location>
</feature>
<name>A0A401H956_AERPX</name>
<dbReference type="InterPro" id="IPR027477">
    <property type="entry name" value="Succ_DH/fumarate_Rdtase_cat_sf"/>
</dbReference>
<sequence length="583" mass="65706">MPKPEIIEHDVVVVGTGIAGLRAAVEIKRRYGDKLDVGLVSKIHLMRSHSISAEGGTAAVIYKEEGDSYALHAWDTIKGSDFLADQDAVWIFVKLMPEEVRLLEHWGMPWSRRPDGRLAVRAFGGHSVKRTLFAGDKTGFYEMHTLYNKLLQYDGWERYDEWYATNIVVEDREFRGVFAINPRDGDIYLFKAKAGIIATGGAGRLYNFATYAHTVTGDGWGMALRAGLPLKDPEFFQFHPTGLIPSGILITEGARGEGGYLLNNRGERFMLRKECAPKMAEIAPRDIVSRCIIREILEGRGFKDDVSGLEYVLLDLRHLGEEKINERLPAVREIAIRYAGIDPVEEPLPVRPVAHYTMGGIRTDSYYRVLDAEGRWVRGLFAAGEVAAASIHGANRLGSNSTAECLTSGRIAGMLAAEYALKAEARGVEPERFEKEEAWVYGLVKRESGTPSYAIKRELRDTMGKYFYVIRDEEGMRRGLLTILKLRKMFREDVYVEDKGRIYNTDLIAALETANMLDAALAVAKAALNRTESRGAHYRVDYPKRDDENWLKHTLVTASGEDDVRIDYEPVRITTWKPVERKY</sequence>
<evidence type="ECO:0000256" key="8">
    <source>
        <dbReference type="ARBA" id="ARBA00022982"/>
    </source>
</evidence>
<evidence type="ECO:0000313" key="14">
    <source>
        <dbReference type="EMBL" id="GBF08971.1"/>
    </source>
</evidence>
<keyword evidence="9" id="KW-0560">Oxidoreductase</keyword>
<dbReference type="SUPFAM" id="SSF51905">
    <property type="entry name" value="FAD/NAD(P)-binding domain"/>
    <property type="match status" value="1"/>
</dbReference>
<dbReference type="Gene3D" id="1.20.58.100">
    <property type="entry name" value="Fumarate reductase/succinate dehydrogenase flavoprotein-like, C-terminal domain"/>
    <property type="match status" value="1"/>
</dbReference>
<dbReference type="PANTHER" id="PTHR11632">
    <property type="entry name" value="SUCCINATE DEHYDROGENASE 2 FLAVOPROTEIN SUBUNIT"/>
    <property type="match status" value="1"/>
</dbReference>
<dbReference type="InterPro" id="IPR036188">
    <property type="entry name" value="FAD/NAD-bd_sf"/>
</dbReference>
<dbReference type="EMBL" id="BDMD01000037">
    <property type="protein sequence ID" value="GBF08971.1"/>
    <property type="molecule type" value="Genomic_DNA"/>
</dbReference>
<dbReference type="GO" id="GO:0008177">
    <property type="term" value="F:succinate dehydrogenase (quinone) activity"/>
    <property type="evidence" value="ECO:0007669"/>
    <property type="project" value="UniProtKB-EC"/>
</dbReference>
<dbReference type="PROSITE" id="PS00504">
    <property type="entry name" value="FRD_SDH_FAD_BINDING"/>
    <property type="match status" value="1"/>
</dbReference>
<dbReference type="InterPro" id="IPR037099">
    <property type="entry name" value="Fum_R/Succ_DH_flav-like_C_sf"/>
</dbReference>
<dbReference type="InterPro" id="IPR030664">
    <property type="entry name" value="SdhA/FrdA/AprA"/>
</dbReference>
<dbReference type="PANTHER" id="PTHR11632:SF51">
    <property type="entry name" value="SUCCINATE DEHYDROGENASE [UBIQUINONE] FLAVOPROTEIN SUBUNIT, MITOCHONDRIAL"/>
    <property type="match status" value="1"/>
</dbReference>
<dbReference type="Pfam" id="PF02910">
    <property type="entry name" value="Succ_DH_flav_C"/>
    <property type="match status" value="1"/>
</dbReference>
<dbReference type="InterPro" id="IPR003952">
    <property type="entry name" value="FRD_SDH_FAD_BS"/>
</dbReference>
<evidence type="ECO:0000256" key="6">
    <source>
        <dbReference type="ARBA" id="ARBA00022630"/>
    </source>
</evidence>
<organism evidence="14 15">
    <name type="scientific">Aeropyrum pernix</name>
    <dbReference type="NCBI Taxonomy" id="56636"/>
    <lineage>
        <taxon>Archaea</taxon>
        <taxon>Thermoproteota</taxon>
        <taxon>Thermoprotei</taxon>
        <taxon>Desulfurococcales</taxon>
        <taxon>Desulfurococcaceae</taxon>
        <taxon>Aeropyrum</taxon>
    </lineage>
</organism>
<dbReference type="FunFam" id="4.10.80.40:FF:000003">
    <property type="entry name" value="Fumarate reductase flavoprotein subunit"/>
    <property type="match status" value="1"/>
</dbReference>
<evidence type="ECO:0000256" key="4">
    <source>
        <dbReference type="ARBA" id="ARBA00012792"/>
    </source>
</evidence>
<dbReference type="NCBIfam" id="TIGR01812">
    <property type="entry name" value="sdhA_frdA_Gneg"/>
    <property type="match status" value="1"/>
</dbReference>
<keyword evidence="10" id="KW-0472">Membrane</keyword>
<evidence type="ECO:0000313" key="15">
    <source>
        <dbReference type="Proteomes" id="UP000291213"/>
    </source>
</evidence>
<dbReference type="Gene3D" id="3.90.700.10">
    <property type="entry name" value="Succinate dehydrogenase/fumarate reductase flavoprotein, catalytic domain"/>
    <property type="match status" value="1"/>
</dbReference>
<evidence type="ECO:0000256" key="11">
    <source>
        <dbReference type="PIRSR" id="PIRSR000171-1"/>
    </source>
</evidence>
<dbReference type="SUPFAM" id="SSF46977">
    <property type="entry name" value="Succinate dehydrogenase/fumarate reductase flavoprotein C-terminal domain"/>
    <property type="match status" value="1"/>
</dbReference>
<dbReference type="InterPro" id="IPR003953">
    <property type="entry name" value="FAD-dep_OxRdtase_2_FAD-bd"/>
</dbReference>
<evidence type="ECO:0000256" key="10">
    <source>
        <dbReference type="ARBA" id="ARBA00023136"/>
    </source>
</evidence>
<dbReference type="AlphaFoldDB" id="A0A401H956"/>
<evidence type="ECO:0000256" key="1">
    <source>
        <dbReference type="ARBA" id="ARBA00001974"/>
    </source>
</evidence>
<keyword evidence="7" id="KW-0274">FAD</keyword>
<dbReference type="InterPro" id="IPR015939">
    <property type="entry name" value="Fum_Rdtase/Succ_DH_flav-like_C"/>
</dbReference>
<keyword evidence="6" id="KW-0285">Flavoprotein</keyword>
<dbReference type="Proteomes" id="UP000291213">
    <property type="component" value="Unassembled WGS sequence"/>
</dbReference>
<accession>A0A401H956</accession>
<dbReference type="Gene3D" id="4.10.80.40">
    <property type="entry name" value="succinate dehydrogenase protein domain"/>
    <property type="match status" value="1"/>
</dbReference>
<feature type="domain" description="FAD-dependent oxidoreductase 2 FAD-binding" evidence="12">
    <location>
        <begin position="10"/>
        <end position="401"/>
    </location>
</feature>
<comment type="similarity">
    <text evidence="3">Belongs to the FAD-dependent oxidoreductase 2 family. FRD/SDH subfamily.</text>
</comment>
<dbReference type="EC" id="1.3.5.1" evidence="4"/>
<proteinExistence type="inferred from homology"/>
<evidence type="ECO:0000259" key="12">
    <source>
        <dbReference type="Pfam" id="PF00890"/>
    </source>
</evidence>
<reference evidence="14 15" key="1">
    <citation type="submission" date="2017-02" db="EMBL/GenBank/DDBJ databases">
        <title>isolation and characterization of a novel temperate virus Aeropyrum globular virus 1 infecting hyperthermophilic archaeon Aeropyrum.</title>
        <authorList>
            <person name="Yumiya M."/>
            <person name="Yoshida T."/>
            <person name="Sako Y."/>
        </authorList>
    </citation>
    <scope>NUCLEOTIDE SEQUENCE [LARGE SCALE GENOMIC DNA]</scope>
    <source>
        <strain evidence="14 15">YK1-12-2013</strain>
    </source>
</reference>
<dbReference type="InterPro" id="IPR014006">
    <property type="entry name" value="Succ_Dhase_FrdA_Gneg"/>
</dbReference>
<comment type="cofactor">
    <cofactor evidence="1">
        <name>FAD</name>
        <dbReference type="ChEBI" id="CHEBI:57692"/>
    </cofactor>
</comment>
<dbReference type="PIRSF" id="PIRSF000171">
    <property type="entry name" value="SDHA_APRA_LASPO"/>
    <property type="match status" value="1"/>
</dbReference>
<dbReference type="SUPFAM" id="SSF56425">
    <property type="entry name" value="Succinate dehydrogenase/fumarate reductase flavoprotein, catalytic domain"/>
    <property type="match status" value="1"/>
</dbReference>
<dbReference type="GO" id="GO:0022900">
    <property type="term" value="P:electron transport chain"/>
    <property type="evidence" value="ECO:0007669"/>
    <property type="project" value="InterPro"/>
</dbReference>
<dbReference type="FunFam" id="3.90.700.10:FF:000003">
    <property type="entry name" value="Fumarate reductase flavoprotein subunit"/>
    <property type="match status" value="1"/>
</dbReference>
<evidence type="ECO:0000256" key="2">
    <source>
        <dbReference type="ARBA" id="ARBA00004413"/>
    </source>
</evidence>
<dbReference type="OrthoDB" id="23539at2157"/>
<dbReference type="GO" id="GO:0050660">
    <property type="term" value="F:flavin adenine dinucleotide binding"/>
    <property type="evidence" value="ECO:0007669"/>
    <property type="project" value="InterPro"/>
</dbReference>
<protein>
    <recommendedName>
        <fullName evidence="4">succinate dehydrogenase</fullName>
        <ecNumber evidence="4">1.3.5.1</ecNumber>
    </recommendedName>
</protein>
<keyword evidence="5" id="KW-0813">Transport</keyword>
<evidence type="ECO:0000256" key="9">
    <source>
        <dbReference type="ARBA" id="ARBA00023002"/>
    </source>
</evidence>
<evidence type="ECO:0000256" key="5">
    <source>
        <dbReference type="ARBA" id="ARBA00022448"/>
    </source>
</evidence>
<dbReference type="NCBIfam" id="NF004724">
    <property type="entry name" value="PRK06069.1"/>
    <property type="match status" value="1"/>
</dbReference>
<evidence type="ECO:0000259" key="13">
    <source>
        <dbReference type="Pfam" id="PF02910"/>
    </source>
</evidence>
<evidence type="ECO:0000256" key="3">
    <source>
        <dbReference type="ARBA" id="ARBA00008040"/>
    </source>
</evidence>
<dbReference type="GO" id="GO:0005886">
    <property type="term" value="C:plasma membrane"/>
    <property type="evidence" value="ECO:0007669"/>
    <property type="project" value="UniProtKB-SubCell"/>
</dbReference>
<dbReference type="Pfam" id="PF00890">
    <property type="entry name" value="FAD_binding_2"/>
    <property type="match status" value="1"/>
</dbReference>
<feature type="active site" description="Proton acceptor" evidence="11">
    <location>
        <position position="285"/>
    </location>
</feature>
<comment type="caution">
    <text evidence="14">The sequence shown here is derived from an EMBL/GenBank/DDBJ whole genome shotgun (WGS) entry which is preliminary data.</text>
</comment>
<comment type="subcellular location">
    <subcellularLocation>
        <location evidence="2">Cell membrane</location>
        <topology evidence="2">Peripheral membrane protein</topology>
        <orientation evidence="2">Cytoplasmic side</orientation>
    </subcellularLocation>
</comment>
<gene>
    <name evidence="14" type="ORF">apy_06960</name>
</gene>